<dbReference type="SUPFAM" id="SSF52172">
    <property type="entry name" value="CheY-like"/>
    <property type="match status" value="1"/>
</dbReference>
<sequence>MKVLIVDDNPKALAIAKARLKKEMLEILCVEDGKRCVEIARKEKPDLICWMWTCRIYPVLKCVRP</sequence>
<evidence type="ECO:0000259" key="2">
    <source>
        <dbReference type="PROSITE" id="PS50110"/>
    </source>
</evidence>
<dbReference type="PROSITE" id="PS50110">
    <property type="entry name" value="RESPONSE_REGULATORY"/>
    <property type="match status" value="1"/>
</dbReference>
<dbReference type="GO" id="GO:0000160">
    <property type="term" value="P:phosphorelay signal transduction system"/>
    <property type="evidence" value="ECO:0007669"/>
    <property type="project" value="InterPro"/>
</dbReference>
<dbReference type="InterPro" id="IPR001789">
    <property type="entry name" value="Sig_transdc_resp-reg_receiver"/>
</dbReference>
<evidence type="ECO:0000313" key="3">
    <source>
        <dbReference type="EMBL" id="MBS1259573.1"/>
    </source>
</evidence>
<accession>A0A942A289</accession>
<comment type="caution">
    <text evidence="1">Lacks conserved residue(s) required for the propagation of feature annotation.</text>
</comment>
<dbReference type="InterPro" id="IPR011006">
    <property type="entry name" value="CheY-like_superfamily"/>
</dbReference>
<dbReference type="EMBL" id="JAANXD010000100">
    <property type="protein sequence ID" value="MBS1259573.1"/>
    <property type="molecule type" value="Genomic_DNA"/>
</dbReference>
<reference evidence="3" key="1">
    <citation type="journal article" date="2021" name="ISME J.">
        <title>Fine-scale metabolic discontinuity in a stratified prokaryote microbiome of a Red Sea deep halocline.</title>
        <authorList>
            <person name="Michoud G."/>
            <person name="Ngugi D.K."/>
            <person name="Barozzi A."/>
            <person name="Merlino G."/>
            <person name="Calleja M.L."/>
            <person name="Delgado-Huertas A."/>
            <person name="Moran X.A.G."/>
            <person name="Daffonchio D."/>
        </authorList>
    </citation>
    <scope>NUCLEOTIDE SEQUENCE</scope>
    <source>
        <strain evidence="3">SuakinDeep_MAG55_1</strain>
    </source>
</reference>
<protein>
    <recommendedName>
        <fullName evidence="2">Response regulatory domain-containing protein</fullName>
    </recommendedName>
</protein>
<comment type="caution">
    <text evidence="3">The sequence shown here is derived from an EMBL/GenBank/DDBJ whole genome shotgun (WGS) entry which is preliminary data.</text>
</comment>
<name>A0A942A289_9BACT</name>
<dbReference type="AlphaFoldDB" id="A0A942A289"/>
<feature type="domain" description="Response regulatory" evidence="2">
    <location>
        <begin position="2"/>
        <end position="65"/>
    </location>
</feature>
<evidence type="ECO:0000256" key="1">
    <source>
        <dbReference type="PROSITE-ProRule" id="PRU00169"/>
    </source>
</evidence>
<evidence type="ECO:0000313" key="4">
    <source>
        <dbReference type="Proteomes" id="UP000722750"/>
    </source>
</evidence>
<dbReference type="Proteomes" id="UP000722750">
    <property type="component" value="Unassembled WGS sequence"/>
</dbReference>
<dbReference type="Gene3D" id="3.40.50.2300">
    <property type="match status" value="1"/>
</dbReference>
<gene>
    <name evidence="3" type="ORF">MAG551_02646</name>
</gene>
<proteinExistence type="predicted"/>
<organism evidence="3 4">
    <name type="scientific">Candidatus Scalindua arabica</name>
    <dbReference type="NCBI Taxonomy" id="1127984"/>
    <lineage>
        <taxon>Bacteria</taxon>
        <taxon>Pseudomonadati</taxon>
        <taxon>Planctomycetota</taxon>
        <taxon>Candidatus Brocadiia</taxon>
        <taxon>Candidatus Brocadiales</taxon>
        <taxon>Candidatus Scalinduaceae</taxon>
        <taxon>Candidatus Scalindua</taxon>
    </lineage>
</organism>